<dbReference type="CDD" id="cd00130">
    <property type="entry name" value="PAS"/>
    <property type="match status" value="1"/>
</dbReference>
<dbReference type="EMBL" id="JNCF01000044">
    <property type="protein sequence ID" value="KGP62711.1"/>
    <property type="molecule type" value="Genomic_DNA"/>
</dbReference>
<dbReference type="Pfam" id="PF00990">
    <property type="entry name" value="GGDEF"/>
    <property type="match status" value="1"/>
</dbReference>
<dbReference type="SMART" id="SM00052">
    <property type="entry name" value="EAL"/>
    <property type="match status" value="1"/>
</dbReference>
<gene>
    <name evidence="6" type="ORF">EP47_13470</name>
</gene>
<dbReference type="GO" id="GO:0071111">
    <property type="term" value="F:cyclic-guanylate-specific phosphodiesterase activity"/>
    <property type="evidence" value="ECO:0007669"/>
    <property type="project" value="InterPro"/>
</dbReference>
<sequence>MCPKRQLPQEDVFRLGLMTPYSGIANIYGLEIATAANIACNEINKKGGILGRRLELIIKDDGSMPTEAIIAANSLIDNYHCDALIGNLLSNSRLAVANKVSLPRKIIYLNFSFYEGSIFNKYFFNFSALPNQQIMKMIPYLIENFGYKFYFAGSNYEWPRGSIAAAKEIILKLKGEIVGEDYFDFGMASPFEIASKVAKSGTNIFMPYFAGVDQIAMLKAIVDEGLRDKIVIAMGHYDETMMASMPEHYRYGFYSCNSYFMSVKTPENELLLNELANFQGVTGIWPKGNGKITNFGEGAYLCVKAYADAVNRAKTFTKNEVLKALSNVQLAGPQGLVKMDKKTHHAHVNSYLAKSNIDGTFSIIKSFGLIKPQIPKHYQNLHRTAKQERNIHTNKPCAPETTMQLDMIKEIEGILNNVSLGIIVTNSKAEIININKIAADSFGYIENELIGQSLFLLFSPKERESYKSIINSFLLSKKLSDIKIGNKDIVIGYTKNGCSIFLTCSTTKRKLAEDVYLFFFLNDITKSLEEKEKLLWSTTHDPLTKLINKFLMIRRINSAIQRSKKKNQLLAVLCIDFQHVQFISNVHDHPISELLIAEIANRIFKQNRPGDTISRFGEDRFVVLCENIQSKKDILNLSDAIINAFKCNMTIKRQKFFMNINIGICIKTNEVSATNLLRNAEIALYESKQIGKNQKALFNQSIDKHLKNELMLTTQLQLAIQKKELSFNVQPIVIGGEGLLGIELLVRWLYKGKPVPPDIFIPIAEHSGAIHDIGYWILEQGCLIQSQWQLDSQSIQTPYVSINLSSKQLEDANFCQNVKNILMKTSANPSRLVLEITESTLMEYTQTKGVLKLLKEMGIQFAIDDFGTGYSSLKQLVNVPINILKVDKCFVDNIILNNQSLLLLKYIIKMAHLFNSKVIIEGIEFEKQLDLLRNFEPDGYQGYLFYEPLTLSEFNTKFSSFFKKNQKT</sequence>
<comment type="similarity">
    <text evidence="1">Belongs to the leucine-binding protein family.</text>
</comment>
<keyword evidence="7" id="KW-1185">Reference proteome</keyword>
<dbReference type="Pfam" id="PF00563">
    <property type="entry name" value="EAL"/>
    <property type="match status" value="1"/>
</dbReference>
<dbReference type="PROSITE" id="PS50883">
    <property type="entry name" value="EAL"/>
    <property type="match status" value="1"/>
</dbReference>
<dbReference type="STRING" id="1498499.EP47_13470"/>
<dbReference type="SMART" id="SM00091">
    <property type="entry name" value="PAS"/>
    <property type="match status" value="1"/>
</dbReference>
<dbReference type="Gene3D" id="3.30.70.270">
    <property type="match status" value="1"/>
</dbReference>
<proteinExistence type="inferred from homology"/>
<dbReference type="InterPro" id="IPR001633">
    <property type="entry name" value="EAL_dom"/>
</dbReference>
<dbReference type="InterPro" id="IPR035965">
    <property type="entry name" value="PAS-like_dom_sf"/>
</dbReference>
<evidence type="ECO:0000259" key="4">
    <source>
        <dbReference type="PROSITE" id="PS50883"/>
    </source>
</evidence>
<dbReference type="PANTHER" id="PTHR33121:SF70">
    <property type="entry name" value="SIGNALING PROTEIN YKOW"/>
    <property type="match status" value="1"/>
</dbReference>
<dbReference type="InterPro" id="IPR035919">
    <property type="entry name" value="EAL_sf"/>
</dbReference>
<dbReference type="CDD" id="cd01948">
    <property type="entry name" value="EAL"/>
    <property type="match status" value="1"/>
</dbReference>
<dbReference type="RefSeq" id="WP_052117654.1">
    <property type="nucleotide sequence ID" value="NZ_JNCF01000044.1"/>
</dbReference>
<dbReference type="Pfam" id="PF13458">
    <property type="entry name" value="Peripla_BP_6"/>
    <property type="match status" value="1"/>
</dbReference>
<dbReference type="SUPFAM" id="SSF141868">
    <property type="entry name" value="EAL domain-like"/>
    <property type="match status" value="1"/>
</dbReference>
<evidence type="ECO:0008006" key="8">
    <source>
        <dbReference type="Google" id="ProtNLM"/>
    </source>
</evidence>
<accession>A0A0A2SSK4</accession>
<dbReference type="CDD" id="cd06331">
    <property type="entry name" value="PBP1_AmiC-like"/>
    <property type="match status" value="1"/>
</dbReference>
<organism evidence="6 7">
    <name type="scientific">Legionella norrlandica</name>
    <dbReference type="NCBI Taxonomy" id="1498499"/>
    <lineage>
        <taxon>Bacteria</taxon>
        <taxon>Pseudomonadati</taxon>
        <taxon>Pseudomonadota</taxon>
        <taxon>Gammaproteobacteria</taxon>
        <taxon>Legionellales</taxon>
        <taxon>Legionellaceae</taxon>
        <taxon>Legionella</taxon>
    </lineage>
</organism>
<dbReference type="CDD" id="cd01949">
    <property type="entry name" value="GGDEF"/>
    <property type="match status" value="1"/>
</dbReference>
<dbReference type="InterPro" id="IPR028082">
    <property type="entry name" value="Peripla_BP_I"/>
</dbReference>
<dbReference type="Gene3D" id="3.30.450.20">
    <property type="entry name" value="PAS domain"/>
    <property type="match status" value="1"/>
</dbReference>
<feature type="domain" description="PAS" evidence="3">
    <location>
        <begin position="407"/>
        <end position="477"/>
    </location>
</feature>
<dbReference type="InterPro" id="IPR028081">
    <property type="entry name" value="Leu-bd"/>
</dbReference>
<dbReference type="InterPro" id="IPR029787">
    <property type="entry name" value="Nucleotide_cyclase"/>
</dbReference>
<comment type="caution">
    <text evidence="6">The sequence shown here is derived from an EMBL/GenBank/DDBJ whole genome shotgun (WGS) entry which is preliminary data.</text>
</comment>
<dbReference type="InterPro" id="IPR050706">
    <property type="entry name" value="Cyclic-di-GMP_PDE-like"/>
</dbReference>
<dbReference type="OrthoDB" id="5800525at2"/>
<name>A0A0A2SSK4_9GAMM</name>
<dbReference type="InterPro" id="IPR000014">
    <property type="entry name" value="PAS"/>
</dbReference>
<feature type="domain" description="GGDEF" evidence="5">
    <location>
        <begin position="568"/>
        <end position="700"/>
    </location>
</feature>
<dbReference type="InterPro" id="IPR000160">
    <property type="entry name" value="GGDEF_dom"/>
</dbReference>
<dbReference type="SMART" id="SM00267">
    <property type="entry name" value="GGDEF"/>
    <property type="match status" value="1"/>
</dbReference>
<evidence type="ECO:0000256" key="2">
    <source>
        <dbReference type="ARBA" id="ARBA00022729"/>
    </source>
</evidence>
<dbReference type="Gene3D" id="3.20.20.450">
    <property type="entry name" value="EAL domain"/>
    <property type="match status" value="1"/>
</dbReference>
<dbReference type="Pfam" id="PF13426">
    <property type="entry name" value="PAS_9"/>
    <property type="match status" value="1"/>
</dbReference>
<dbReference type="SUPFAM" id="SSF53822">
    <property type="entry name" value="Periplasmic binding protein-like I"/>
    <property type="match status" value="1"/>
</dbReference>
<evidence type="ECO:0000313" key="7">
    <source>
        <dbReference type="Proteomes" id="UP000054422"/>
    </source>
</evidence>
<dbReference type="AlphaFoldDB" id="A0A0A2SSK4"/>
<dbReference type="Gene3D" id="3.40.50.2300">
    <property type="match status" value="2"/>
</dbReference>
<evidence type="ECO:0000259" key="5">
    <source>
        <dbReference type="PROSITE" id="PS50887"/>
    </source>
</evidence>
<dbReference type="SUPFAM" id="SSF55785">
    <property type="entry name" value="PYP-like sensor domain (PAS domain)"/>
    <property type="match status" value="1"/>
</dbReference>
<feature type="domain" description="EAL" evidence="4">
    <location>
        <begin position="709"/>
        <end position="962"/>
    </location>
</feature>
<dbReference type="SUPFAM" id="SSF55073">
    <property type="entry name" value="Nucleotide cyclase"/>
    <property type="match status" value="1"/>
</dbReference>
<keyword evidence="2" id="KW-0732">Signal</keyword>
<evidence type="ECO:0000313" key="6">
    <source>
        <dbReference type="EMBL" id="KGP62711.1"/>
    </source>
</evidence>
<dbReference type="InterPro" id="IPR043128">
    <property type="entry name" value="Rev_trsase/Diguanyl_cyclase"/>
</dbReference>
<dbReference type="NCBIfam" id="TIGR00254">
    <property type="entry name" value="GGDEF"/>
    <property type="match status" value="1"/>
</dbReference>
<dbReference type="PANTHER" id="PTHR33121">
    <property type="entry name" value="CYCLIC DI-GMP PHOSPHODIESTERASE PDEF"/>
    <property type="match status" value="1"/>
</dbReference>
<dbReference type="Proteomes" id="UP000054422">
    <property type="component" value="Unassembled WGS sequence"/>
</dbReference>
<protein>
    <recommendedName>
        <fullName evidence="8">Diguanylate cyclase</fullName>
    </recommendedName>
</protein>
<dbReference type="PROSITE" id="PS50887">
    <property type="entry name" value="GGDEF"/>
    <property type="match status" value="1"/>
</dbReference>
<evidence type="ECO:0000256" key="1">
    <source>
        <dbReference type="ARBA" id="ARBA00010062"/>
    </source>
</evidence>
<dbReference type="NCBIfam" id="TIGR00229">
    <property type="entry name" value="sensory_box"/>
    <property type="match status" value="1"/>
</dbReference>
<evidence type="ECO:0000259" key="3">
    <source>
        <dbReference type="PROSITE" id="PS50112"/>
    </source>
</evidence>
<reference evidence="6 7" key="1">
    <citation type="submission" date="2014-05" db="EMBL/GenBank/DDBJ databases">
        <authorList>
            <person name="Rizzardi K."/>
            <person name="Winiecka-Krusnell J."/>
            <person name="Ramliden M."/>
            <person name="Alm E."/>
            <person name="Andersson S."/>
            <person name="Byfors S."/>
        </authorList>
    </citation>
    <scope>NUCLEOTIDE SEQUENCE [LARGE SCALE GENOMIC DNA]</scope>
    <source>
        <strain evidence="6 7">LEGN</strain>
    </source>
</reference>
<dbReference type="PROSITE" id="PS50112">
    <property type="entry name" value="PAS"/>
    <property type="match status" value="1"/>
</dbReference>